<sequence>MEPKKEQPDKGKARASADHKDEEPTSLTSRIASSASGLARDLVGAPRCNEFHDQVASASGLASKIPNGSSSSASQSTWSEGLPSHPAQHSSNSSAGNASALNNDESFRSTSNRQTHEQEFNDFLNSSNLEIPNEHASQQHTNFPRGDFHNQSGLNHYSWEQWAVAEDASGRSHSRDQNYDDGAEVRMLLSDPSFQPAGEEAEVMTAAPVEDPAMDLFGENYSPDEQRAAGRIRSALPAAPVHGQVPSQHPLNLRPNSESLINHMQSELDSDEVSNIEGMNTPRRRQLASEWDGVLSGYTDEVWGDMLPAVKEARSQLEEVKAGSERLDSTAITRLKMILGHVAQSADPSLLNLQAPSMTGSSHVQGQRSGAMGGIAQLGAATSQAGYEAQRNDYRRKNLGAESSQPPNISSGRPERQPDRGRSGGTSS</sequence>
<dbReference type="AlphaFoldDB" id="A0A6A6R2V6"/>
<dbReference type="OrthoDB" id="5337545at2759"/>
<organism evidence="2 3">
    <name type="scientific">Lophium mytilinum</name>
    <dbReference type="NCBI Taxonomy" id="390894"/>
    <lineage>
        <taxon>Eukaryota</taxon>
        <taxon>Fungi</taxon>
        <taxon>Dikarya</taxon>
        <taxon>Ascomycota</taxon>
        <taxon>Pezizomycotina</taxon>
        <taxon>Dothideomycetes</taxon>
        <taxon>Pleosporomycetidae</taxon>
        <taxon>Mytilinidiales</taxon>
        <taxon>Mytilinidiaceae</taxon>
        <taxon>Lophium</taxon>
    </lineage>
</organism>
<accession>A0A6A6R2V6</accession>
<feature type="compositionally biased region" description="Low complexity" evidence="1">
    <location>
        <begin position="90"/>
        <end position="103"/>
    </location>
</feature>
<dbReference type="EMBL" id="MU004185">
    <property type="protein sequence ID" value="KAF2498879.1"/>
    <property type="molecule type" value="Genomic_DNA"/>
</dbReference>
<feature type="compositionally biased region" description="Polar residues" evidence="1">
    <location>
        <begin position="401"/>
        <end position="411"/>
    </location>
</feature>
<feature type="region of interest" description="Disordered" evidence="1">
    <location>
        <begin position="56"/>
        <end position="115"/>
    </location>
</feature>
<proteinExistence type="predicted"/>
<feature type="region of interest" description="Disordered" evidence="1">
    <location>
        <begin position="1"/>
        <end position="37"/>
    </location>
</feature>
<feature type="compositionally biased region" description="Polar residues" evidence="1">
    <location>
        <begin position="25"/>
        <end position="36"/>
    </location>
</feature>
<evidence type="ECO:0000256" key="1">
    <source>
        <dbReference type="SAM" id="MobiDB-lite"/>
    </source>
</evidence>
<feature type="compositionally biased region" description="Basic and acidic residues" evidence="1">
    <location>
        <begin position="413"/>
        <end position="422"/>
    </location>
</feature>
<keyword evidence="3" id="KW-1185">Reference proteome</keyword>
<feature type="region of interest" description="Disordered" evidence="1">
    <location>
        <begin position="383"/>
        <end position="428"/>
    </location>
</feature>
<protein>
    <submittedName>
        <fullName evidence="2">Uncharacterized protein</fullName>
    </submittedName>
</protein>
<evidence type="ECO:0000313" key="2">
    <source>
        <dbReference type="EMBL" id="KAF2498879.1"/>
    </source>
</evidence>
<name>A0A6A6R2V6_9PEZI</name>
<gene>
    <name evidence="2" type="ORF">BU16DRAFT_579911</name>
</gene>
<feature type="compositionally biased region" description="Basic and acidic residues" evidence="1">
    <location>
        <begin position="1"/>
        <end position="23"/>
    </location>
</feature>
<feature type="compositionally biased region" description="Low complexity" evidence="1">
    <location>
        <begin position="69"/>
        <end position="79"/>
    </location>
</feature>
<reference evidence="2" key="1">
    <citation type="journal article" date="2020" name="Stud. Mycol.">
        <title>101 Dothideomycetes genomes: a test case for predicting lifestyles and emergence of pathogens.</title>
        <authorList>
            <person name="Haridas S."/>
            <person name="Albert R."/>
            <person name="Binder M."/>
            <person name="Bloem J."/>
            <person name="Labutti K."/>
            <person name="Salamov A."/>
            <person name="Andreopoulos B."/>
            <person name="Baker S."/>
            <person name="Barry K."/>
            <person name="Bills G."/>
            <person name="Bluhm B."/>
            <person name="Cannon C."/>
            <person name="Castanera R."/>
            <person name="Culley D."/>
            <person name="Daum C."/>
            <person name="Ezra D."/>
            <person name="Gonzalez J."/>
            <person name="Henrissat B."/>
            <person name="Kuo A."/>
            <person name="Liang C."/>
            <person name="Lipzen A."/>
            <person name="Lutzoni F."/>
            <person name="Magnuson J."/>
            <person name="Mondo S."/>
            <person name="Nolan M."/>
            <person name="Ohm R."/>
            <person name="Pangilinan J."/>
            <person name="Park H.-J."/>
            <person name="Ramirez L."/>
            <person name="Alfaro M."/>
            <person name="Sun H."/>
            <person name="Tritt A."/>
            <person name="Yoshinaga Y."/>
            <person name="Zwiers L.-H."/>
            <person name="Turgeon B."/>
            <person name="Goodwin S."/>
            <person name="Spatafora J."/>
            <person name="Crous P."/>
            <person name="Grigoriev I."/>
        </authorList>
    </citation>
    <scope>NUCLEOTIDE SEQUENCE</scope>
    <source>
        <strain evidence="2">CBS 269.34</strain>
    </source>
</reference>
<dbReference type="Proteomes" id="UP000799750">
    <property type="component" value="Unassembled WGS sequence"/>
</dbReference>
<evidence type="ECO:0000313" key="3">
    <source>
        <dbReference type="Proteomes" id="UP000799750"/>
    </source>
</evidence>